<evidence type="ECO:0000313" key="3">
    <source>
        <dbReference type="Proteomes" id="UP000734511"/>
    </source>
</evidence>
<keyword evidence="3" id="KW-1185">Reference proteome</keyword>
<feature type="compositionally biased region" description="Gly residues" evidence="1">
    <location>
        <begin position="347"/>
        <end position="365"/>
    </location>
</feature>
<accession>A0ABX0ZTI5</accession>
<feature type="region of interest" description="Disordered" evidence="1">
    <location>
        <begin position="322"/>
        <end position="395"/>
    </location>
</feature>
<evidence type="ECO:0000256" key="1">
    <source>
        <dbReference type="SAM" id="MobiDB-lite"/>
    </source>
</evidence>
<protein>
    <recommendedName>
        <fullName evidence="4">WXG100 family type VII secretion target</fullName>
    </recommendedName>
</protein>
<sequence length="460" mass="47567">MSFGEPTGPIDVTPSDLNAAATTFAGGQTRLDGIADTLGDALRAAAGMAGDDKYGKQFAKSYDPAVKALFRTLSAAVRAIGQSADGLVRTANNYLKADHHSNPRAAKKPLQQYPWPGVIDDVLYPDPPSAIGAGSNHWPPPLDKYWANGHQDRLRDAATAFRAAATDLNNLGTSLHLQVQAITDYNSGNAIIAMAGFWGRIWHTSDPGGMAPLSTAHLACTRLAAVCDKFAQAIDHAHSEFEHKVSEAGIAIGLTTAVGILGTVFTLGGSDAGAAALDAGEAAALFASVDGILDAAMADYAAEGIAELETVLASAAEEVPEVEAVDAETTEVSQALDREMASAESRSGGGGGGGGGKPPTTTGGGDPPPEDPQGGGNTGGRDVHGTNRVGQRGVDVDHVWKNGDLYIQDDGQMVRILDNGNGTYDVVVRDLSNPSGAPTTVLKDATERYVQNKIESGKWS</sequence>
<evidence type="ECO:0000313" key="2">
    <source>
        <dbReference type="EMBL" id="NJP45074.1"/>
    </source>
</evidence>
<proteinExistence type="predicted"/>
<dbReference type="Proteomes" id="UP000734511">
    <property type="component" value="Unassembled WGS sequence"/>
</dbReference>
<dbReference type="Gene3D" id="1.10.287.1060">
    <property type="entry name" value="ESAT-6-like"/>
    <property type="match status" value="1"/>
</dbReference>
<name>A0ABX0ZTI5_9ACTN</name>
<comment type="caution">
    <text evidence="2">The sequence shown here is derived from an EMBL/GenBank/DDBJ whole genome shotgun (WGS) entry which is preliminary data.</text>
</comment>
<organism evidence="2 3">
    <name type="scientific">Actinacidiphila epipremni</name>
    <dbReference type="NCBI Taxonomy" id="2053013"/>
    <lineage>
        <taxon>Bacteria</taxon>
        <taxon>Bacillati</taxon>
        <taxon>Actinomycetota</taxon>
        <taxon>Actinomycetes</taxon>
        <taxon>Kitasatosporales</taxon>
        <taxon>Streptomycetaceae</taxon>
        <taxon>Actinacidiphila</taxon>
    </lineage>
</organism>
<dbReference type="EMBL" id="JAATEJ010000012">
    <property type="protein sequence ID" value="NJP45074.1"/>
    <property type="molecule type" value="Genomic_DNA"/>
</dbReference>
<dbReference type="RefSeq" id="WP_167983936.1">
    <property type="nucleotide sequence ID" value="NZ_JAATEJ010000012.1"/>
</dbReference>
<evidence type="ECO:0008006" key="4">
    <source>
        <dbReference type="Google" id="ProtNLM"/>
    </source>
</evidence>
<gene>
    <name evidence="2" type="ORF">HCN08_16970</name>
</gene>
<reference evidence="2 3" key="1">
    <citation type="submission" date="2020-03" db="EMBL/GenBank/DDBJ databases">
        <title>WGS of actinomycetes isolated from Thailand.</title>
        <authorList>
            <person name="Thawai C."/>
        </authorList>
    </citation>
    <scope>NUCLEOTIDE SEQUENCE [LARGE SCALE GENOMIC DNA]</scope>
    <source>
        <strain evidence="2 3">PRB2-1</strain>
    </source>
</reference>